<accession>K0TDW9</accession>
<gene>
    <name evidence="2" type="ORF">THAOC_02652</name>
</gene>
<name>K0TDW9_THAOC</name>
<comment type="caution">
    <text evidence="2">The sequence shown here is derived from an EMBL/GenBank/DDBJ whole genome shotgun (WGS) entry which is preliminary data.</text>
</comment>
<keyword evidence="3" id="KW-1185">Reference proteome</keyword>
<feature type="transmembrane region" description="Helical" evidence="1">
    <location>
        <begin position="133"/>
        <end position="153"/>
    </location>
</feature>
<organism evidence="2 3">
    <name type="scientific">Thalassiosira oceanica</name>
    <name type="common">Marine diatom</name>
    <dbReference type="NCBI Taxonomy" id="159749"/>
    <lineage>
        <taxon>Eukaryota</taxon>
        <taxon>Sar</taxon>
        <taxon>Stramenopiles</taxon>
        <taxon>Ochrophyta</taxon>
        <taxon>Bacillariophyta</taxon>
        <taxon>Coscinodiscophyceae</taxon>
        <taxon>Thalassiosirophycidae</taxon>
        <taxon>Thalassiosirales</taxon>
        <taxon>Thalassiosiraceae</taxon>
        <taxon>Thalassiosira</taxon>
    </lineage>
</organism>
<feature type="transmembrane region" description="Helical" evidence="1">
    <location>
        <begin position="108"/>
        <end position="127"/>
    </location>
</feature>
<protein>
    <submittedName>
        <fullName evidence="2">Uncharacterized protein</fullName>
    </submittedName>
</protein>
<reference evidence="2 3" key="1">
    <citation type="journal article" date="2012" name="Genome Biol.">
        <title>Genome and low-iron response of an oceanic diatom adapted to chronic iron limitation.</title>
        <authorList>
            <person name="Lommer M."/>
            <person name="Specht M."/>
            <person name="Roy A.S."/>
            <person name="Kraemer L."/>
            <person name="Andreson R."/>
            <person name="Gutowska M.A."/>
            <person name="Wolf J."/>
            <person name="Bergner S.V."/>
            <person name="Schilhabel M.B."/>
            <person name="Klostermeier U.C."/>
            <person name="Beiko R.G."/>
            <person name="Rosenstiel P."/>
            <person name="Hippler M."/>
            <person name="Laroche J."/>
        </authorList>
    </citation>
    <scope>NUCLEOTIDE SEQUENCE [LARGE SCALE GENOMIC DNA]</scope>
    <source>
        <strain evidence="2 3">CCMP1005</strain>
    </source>
</reference>
<dbReference type="Proteomes" id="UP000266841">
    <property type="component" value="Unassembled WGS sequence"/>
</dbReference>
<dbReference type="EMBL" id="AGNL01002827">
    <property type="protein sequence ID" value="EJK75620.1"/>
    <property type="molecule type" value="Genomic_DNA"/>
</dbReference>
<keyword evidence="1" id="KW-1133">Transmembrane helix</keyword>
<keyword evidence="1" id="KW-0472">Membrane</keyword>
<sequence>MGNQGSVPKQSNEEWIVLTVPKSCKLQCCGYFELTKENIDGRLIQDIYQRAGGGKGLVPAVRKTPSPCSSLFFFLTAVALQSLKNEVDSKFEEFNSQIGRGRMRVVQCMWLTIFLVATIPHLMRYLLKDQENIVPLVLLTTYIPMIASVGLLYRHIRKEKERVREIFGGWQRYGIEQVEWIAGSKHVPPRLGFKIAKARQEDFGV</sequence>
<dbReference type="AlphaFoldDB" id="K0TDW9"/>
<proteinExistence type="predicted"/>
<evidence type="ECO:0000313" key="2">
    <source>
        <dbReference type="EMBL" id="EJK75620.1"/>
    </source>
</evidence>
<evidence type="ECO:0000313" key="3">
    <source>
        <dbReference type="Proteomes" id="UP000266841"/>
    </source>
</evidence>
<evidence type="ECO:0000256" key="1">
    <source>
        <dbReference type="SAM" id="Phobius"/>
    </source>
</evidence>
<keyword evidence="1" id="KW-0812">Transmembrane</keyword>